<proteinExistence type="predicted"/>
<name>A0A939HDB4_9CLOT</name>
<evidence type="ECO:0000259" key="1">
    <source>
        <dbReference type="Pfam" id="PF14134"/>
    </source>
</evidence>
<dbReference type="AlphaFoldDB" id="A0A939HDB4"/>
<gene>
    <name evidence="2" type="ORF">J3A84_14855</name>
</gene>
<sequence>MEKSIEKFRKGTNYVKVESAVTKEHLTPVTEISEEYRKLKCVKFIPASGVATRMFEDLYKYKVDQIETESIRRFFEELEDFAFYKDLSGFMEKEHLQKDVPSNRIRIIEHLLGASGMNYGSLPKALIKMNAYEGYSATPIEEHLYEGERYLNEENSQYHFTISKNHEALFNTFIESVRVGRENIIVTYSFQKPETDTLAVDLENNPFRTEEGQILYRPGGHGALIENLNDLDGDILFIKNIDNVCHRDYVEDTVVAKKALASIGYKTKKRIDGVIEAILQEDYDKSAVEDLICSVLHIDYEGDLTRDKALSFLNRPLRVCGVVRNQGEPGGGPFVVKSKEYSDLQICEKSEIDLKDPEQMEHFKSSAYFNPVDLVCFVRDHRGRKFNLLDFVNEDRYFISRKTYKGKDIQALEYPGLWNGAMDNWNTLFVEVPLSTFHPVKKVNDLLKPCRKGRSAE</sequence>
<feature type="domain" description="DUF4301" evidence="1">
    <location>
        <begin position="2"/>
        <end position="449"/>
    </location>
</feature>
<dbReference type="SUPFAM" id="SSF53448">
    <property type="entry name" value="Nucleotide-diphospho-sugar transferases"/>
    <property type="match status" value="1"/>
</dbReference>
<dbReference type="InterPro" id="IPR025393">
    <property type="entry name" value="DUF4301"/>
</dbReference>
<evidence type="ECO:0000313" key="2">
    <source>
        <dbReference type="EMBL" id="MBO1266313.1"/>
    </source>
</evidence>
<dbReference type="InterPro" id="IPR029044">
    <property type="entry name" value="Nucleotide-diphossugar_trans"/>
</dbReference>
<dbReference type="EMBL" id="JAFNJU010000018">
    <property type="protein sequence ID" value="MBO1266313.1"/>
    <property type="molecule type" value="Genomic_DNA"/>
</dbReference>
<protein>
    <submittedName>
        <fullName evidence="2">DUF4301 family protein</fullName>
    </submittedName>
</protein>
<organism evidence="2 3">
    <name type="scientific">Proteiniclasticum aestuarii</name>
    <dbReference type="NCBI Taxonomy" id="2817862"/>
    <lineage>
        <taxon>Bacteria</taxon>
        <taxon>Bacillati</taxon>
        <taxon>Bacillota</taxon>
        <taxon>Clostridia</taxon>
        <taxon>Eubacteriales</taxon>
        <taxon>Clostridiaceae</taxon>
        <taxon>Proteiniclasticum</taxon>
    </lineage>
</organism>
<keyword evidence="3" id="KW-1185">Reference proteome</keyword>
<dbReference type="RefSeq" id="WP_207600840.1">
    <property type="nucleotide sequence ID" value="NZ_JAFNJU010000018.1"/>
</dbReference>
<reference evidence="2" key="1">
    <citation type="submission" date="2021-03" db="EMBL/GenBank/DDBJ databases">
        <title>Proteiniclasticum marinus sp. nov., isolated from tidal flat sediment.</title>
        <authorList>
            <person name="Namirimu T."/>
            <person name="Yang J.-A."/>
            <person name="Yang S.-H."/>
            <person name="Kim Y.-J."/>
            <person name="Kwon K.K."/>
        </authorList>
    </citation>
    <scope>NUCLEOTIDE SEQUENCE</scope>
    <source>
        <strain evidence="2">SCR006</strain>
    </source>
</reference>
<dbReference type="Pfam" id="PF14134">
    <property type="entry name" value="DUF4301"/>
    <property type="match status" value="1"/>
</dbReference>
<accession>A0A939HDB4</accession>
<dbReference type="Proteomes" id="UP000664218">
    <property type="component" value="Unassembled WGS sequence"/>
</dbReference>
<comment type="caution">
    <text evidence="2">The sequence shown here is derived from an EMBL/GenBank/DDBJ whole genome shotgun (WGS) entry which is preliminary data.</text>
</comment>
<evidence type="ECO:0000313" key="3">
    <source>
        <dbReference type="Proteomes" id="UP000664218"/>
    </source>
</evidence>